<evidence type="ECO:0000256" key="1">
    <source>
        <dbReference type="ARBA" id="ARBA00022572"/>
    </source>
</evidence>
<keyword evidence="6" id="KW-1185">Reference proteome</keyword>
<dbReference type="InterPro" id="IPR038178">
    <property type="entry name" value="Kringle_sf"/>
</dbReference>
<keyword evidence="2 3" id="KW-1015">Disulfide bond</keyword>
<dbReference type="SUPFAM" id="SSF57440">
    <property type="entry name" value="Kringle-like"/>
    <property type="match status" value="2"/>
</dbReference>
<keyword evidence="1 3" id="KW-0420">Kringle</keyword>
<dbReference type="AlphaFoldDB" id="A0A7R9ACG0"/>
<dbReference type="Pfam" id="PF00051">
    <property type="entry name" value="Kringle"/>
    <property type="match status" value="1"/>
</dbReference>
<feature type="disulfide bond" evidence="3">
    <location>
        <begin position="389"/>
        <end position="412"/>
    </location>
</feature>
<evidence type="ECO:0000313" key="6">
    <source>
        <dbReference type="Proteomes" id="UP000677054"/>
    </source>
</evidence>
<reference evidence="5" key="1">
    <citation type="submission" date="2020-11" db="EMBL/GenBank/DDBJ databases">
        <authorList>
            <person name="Tran Van P."/>
        </authorList>
    </citation>
    <scope>NUCLEOTIDE SEQUENCE</scope>
</reference>
<dbReference type="SMART" id="SM00130">
    <property type="entry name" value="KR"/>
    <property type="match status" value="2"/>
</dbReference>
<dbReference type="InterPro" id="IPR000001">
    <property type="entry name" value="Kringle"/>
</dbReference>
<dbReference type="PROSITE" id="PS50070">
    <property type="entry name" value="KRINGLE_2"/>
    <property type="match status" value="2"/>
</dbReference>
<dbReference type="EMBL" id="CAJPEV010003689">
    <property type="protein sequence ID" value="CAG0900327.1"/>
    <property type="molecule type" value="Genomic_DNA"/>
</dbReference>
<accession>A0A7R9ACG0</accession>
<evidence type="ECO:0000256" key="2">
    <source>
        <dbReference type="ARBA" id="ARBA00023157"/>
    </source>
</evidence>
<evidence type="ECO:0000259" key="4">
    <source>
        <dbReference type="PROSITE" id="PS50070"/>
    </source>
</evidence>
<dbReference type="InterPro" id="IPR018056">
    <property type="entry name" value="Kringle_CS"/>
</dbReference>
<gene>
    <name evidence="5" type="ORF">DSTB1V02_LOCUS11394</name>
</gene>
<comment type="caution">
    <text evidence="3">Lacks conserved residue(s) required for the propagation of feature annotation.</text>
</comment>
<proteinExistence type="predicted"/>
<organism evidence="5">
    <name type="scientific">Darwinula stevensoni</name>
    <dbReference type="NCBI Taxonomy" id="69355"/>
    <lineage>
        <taxon>Eukaryota</taxon>
        <taxon>Metazoa</taxon>
        <taxon>Ecdysozoa</taxon>
        <taxon>Arthropoda</taxon>
        <taxon>Crustacea</taxon>
        <taxon>Oligostraca</taxon>
        <taxon>Ostracoda</taxon>
        <taxon>Podocopa</taxon>
        <taxon>Podocopida</taxon>
        <taxon>Darwinulocopina</taxon>
        <taxon>Darwinuloidea</taxon>
        <taxon>Darwinulidae</taxon>
        <taxon>Darwinula</taxon>
    </lineage>
</organism>
<evidence type="ECO:0000256" key="3">
    <source>
        <dbReference type="PROSITE-ProRule" id="PRU00121"/>
    </source>
</evidence>
<dbReference type="OrthoDB" id="1915767at2759"/>
<dbReference type="PANTHER" id="PTHR24261">
    <property type="entry name" value="PLASMINOGEN-RELATED"/>
    <property type="match status" value="1"/>
</dbReference>
<evidence type="ECO:0000313" key="5">
    <source>
        <dbReference type="EMBL" id="CAD7251632.1"/>
    </source>
</evidence>
<dbReference type="EMBL" id="LR903206">
    <property type="protein sequence ID" value="CAD7251632.1"/>
    <property type="molecule type" value="Genomic_DNA"/>
</dbReference>
<dbReference type="Proteomes" id="UP000677054">
    <property type="component" value="Unassembled WGS sequence"/>
</dbReference>
<dbReference type="InterPro" id="IPR013806">
    <property type="entry name" value="Kringle-like"/>
</dbReference>
<feature type="domain" description="Kringle" evidence="4">
    <location>
        <begin position="329"/>
        <end position="417"/>
    </location>
</feature>
<protein>
    <recommendedName>
        <fullName evidence="4">Kringle domain-containing protein</fullName>
    </recommendedName>
</protein>
<dbReference type="Gene3D" id="2.40.20.10">
    <property type="entry name" value="Plasminogen Kringle 4"/>
    <property type="match status" value="2"/>
</dbReference>
<dbReference type="InterPro" id="IPR050759">
    <property type="entry name" value="Serine_protease_kringle"/>
</dbReference>
<name>A0A7R9ACG0_9CRUS</name>
<sequence length="427" mass="49221">MSTFFPKGKGGNEDLQGMLLFAHEDAQHISILPVVPQRRSGEIWMTGDKLAQVSGEGRLSSDKRILFRGKTKVTWQRHTVTMLWSMDRKLAGLKRLSPDRSNVFTDIQIGRITWPLFITKEIDVVVLQKVLGSKRFHARCFVMQKSNLSDVQNILRVLKKGNDALCQDFLPKIISIPTLSTRLHHPHHPPHSEEDKNANTFRTFDQFTMMLFIWNLIRNPPECKLTWHGTEYVGKMNVTMWGFPCLQWLMRINEDEGRLLHDELDGGHAFCRNDVFSAGGPGCYVSLEMTPSSWRACDVPFCPTIKEGKCDVRVEGHCISPLECKTDVKGVSYIGTKNVTRKGHKCVAWIVGWMGQEEHDYSDYTEKANMISNFQKRLKDDLYPTHNFCRNWNDDDEDPWCYKSDGRGREYCDIPICTENVSEKYEH</sequence>
<feature type="domain" description="Kringle" evidence="4">
    <location>
        <begin position="228"/>
        <end position="302"/>
    </location>
</feature>
<dbReference type="PANTHER" id="PTHR24261:SF7">
    <property type="entry name" value="KRINGLE DOMAIN-CONTAINING PROTEIN"/>
    <property type="match status" value="1"/>
</dbReference>
<dbReference type="PROSITE" id="PS00021">
    <property type="entry name" value="KRINGLE_1"/>
    <property type="match status" value="1"/>
</dbReference>